<organism evidence="9 10">
    <name type="scientific">Bos mutus</name>
    <name type="common">wild yak</name>
    <dbReference type="NCBI Taxonomy" id="72004"/>
    <lineage>
        <taxon>Eukaryota</taxon>
        <taxon>Metazoa</taxon>
        <taxon>Chordata</taxon>
        <taxon>Craniata</taxon>
        <taxon>Vertebrata</taxon>
        <taxon>Euteleostomi</taxon>
        <taxon>Mammalia</taxon>
        <taxon>Eutheria</taxon>
        <taxon>Laurasiatheria</taxon>
        <taxon>Artiodactyla</taxon>
        <taxon>Ruminantia</taxon>
        <taxon>Pecora</taxon>
        <taxon>Bovidae</taxon>
        <taxon>Bovinae</taxon>
        <taxon>Bos</taxon>
    </lineage>
</organism>
<protein>
    <recommendedName>
        <fullName evidence="11">B-lymphocyte antigen CD20</fullName>
    </recommendedName>
</protein>
<keyword evidence="10" id="KW-1185">Reference proteome</keyword>
<evidence type="ECO:0000256" key="5">
    <source>
        <dbReference type="ARBA" id="ARBA00023136"/>
    </source>
</evidence>
<keyword evidence="4 8" id="KW-1133">Transmembrane helix</keyword>
<comment type="similarity">
    <text evidence="2">Belongs to the MS4A family.</text>
</comment>
<dbReference type="InterPro" id="IPR007237">
    <property type="entry name" value="CD20-like"/>
</dbReference>
<keyword evidence="5 8" id="KW-0472">Membrane</keyword>
<evidence type="ECO:0000256" key="7">
    <source>
        <dbReference type="SAM" id="MobiDB-lite"/>
    </source>
</evidence>
<evidence type="ECO:0000256" key="2">
    <source>
        <dbReference type="ARBA" id="ARBA00009565"/>
    </source>
</evidence>
<evidence type="ECO:0000256" key="1">
    <source>
        <dbReference type="ARBA" id="ARBA00004141"/>
    </source>
</evidence>
<evidence type="ECO:0000313" key="10">
    <source>
        <dbReference type="Proteomes" id="UP000322234"/>
    </source>
</evidence>
<evidence type="ECO:0000313" key="9">
    <source>
        <dbReference type="EMBL" id="MXQ98141.1"/>
    </source>
</evidence>
<feature type="coiled-coil region" evidence="6">
    <location>
        <begin position="253"/>
        <end position="280"/>
    </location>
</feature>
<comment type="caution">
    <text evidence="9">The sequence shown here is derived from an EMBL/GenBank/DDBJ whole genome shotgun (WGS) entry which is preliminary data.</text>
</comment>
<evidence type="ECO:0000256" key="3">
    <source>
        <dbReference type="ARBA" id="ARBA00022692"/>
    </source>
</evidence>
<evidence type="ECO:0000256" key="4">
    <source>
        <dbReference type="ARBA" id="ARBA00022989"/>
    </source>
</evidence>
<dbReference type="InterPro" id="IPR030417">
    <property type="entry name" value="MS4A"/>
</dbReference>
<reference evidence="9" key="1">
    <citation type="submission" date="2019-10" db="EMBL/GenBank/DDBJ databases">
        <title>The sequence and de novo assembly of the wild yak genome.</title>
        <authorList>
            <person name="Liu Y."/>
        </authorList>
    </citation>
    <scope>NUCLEOTIDE SEQUENCE [LARGE SCALE GENOMIC DNA]</scope>
    <source>
        <strain evidence="9">WY2019</strain>
    </source>
</reference>
<dbReference type="PANTHER" id="PTHR23320:SF79">
    <property type="entry name" value="B-LYMPHOCYTE ANTIGEN CD20"/>
    <property type="match status" value="1"/>
</dbReference>
<evidence type="ECO:0000256" key="6">
    <source>
        <dbReference type="SAM" id="Coils"/>
    </source>
</evidence>
<dbReference type="PANTHER" id="PTHR23320">
    <property type="entry name" value="MEMBRANE-SPANNING 4-DOMAINS SUBFAMILY A MS4A -RELATED"/>
    <property type="match status" value="1"/>
</dbReference>
<dbReference type="Proteomes" id="UP000322234">
    <property type="component" value="Unassembled WGS sequence"/>
</dbReference>
<feature type="compositionally biased region" description="Polar residues" evidence="7">
    <location>
        <begin position="1"/>
        <end position="10"/>
    </location>
</feature>
<evidence type="ECO:0000256" key="8">
    <source>
        <dbReference type="SAM" id="Phobius"/>
    </source>
</evidence>
<dbReference type="GO" id="GO:0009897">
    <property type="term" value="C:external side of plasma membrane"/>
    <property type="evidence" value="ECO:0007669"/>
    <property type="project" value="TreeGrafter"/>
</dbReference>
<gene>
    <name evidence="9" type="ORF">E5288_WYG003936</name>
</gene>
<feature type="region of interest" description="Disordered" evidence="7">
    <location>
        <begin position="1"/>
        <end position="31"/>
    </location>
</feature>
<proteinExistence type="inferred from homology"/>
<dbReference type="AlphaFoldDB" id="A0A6B0S8F2"/>
<dbReference type="Pfam" id="PF04103">
    <property type="entry name" value="CD20"/>
    <property type="match status" value="1"/>
</dbReference>
<accession>A0A6B0S8F2</accession>
<dbReference type="GO" id="GO:0007166">
    <property type="term" value="P:cell surface receptor signaling pathway"/>
    <property type="evidence" value="ECO:0007669"/>
    <property type="project" value="TreeGrafter"/>
</dbReference>
<feature type="transmembrane region" description="Helical" evidence="8">
    <location>
        <begin position="76"/>
        <end position="97"/>
    </location>
</feature>
<keyword evidence="6" id="KW-0175">Coiled coil</keyword>
<feature type="transmembrane region" description="Helical" evidence="8">
    <location>
        <begin position="109"/>
        <end position="129"/>
    </location>
</feature>
<feature type="transmembrane region" description="Helical" evidence="8">
    <location>
        <begin position="141"/>
        <end position="163"/>
    </location>
</feature>
<comment type="subcellular location">
    <subcellularLocation>
        <location evidence="1">Membrane</location>
        <topology evidence="1">Multi-pass membrane protein</topology>
    </subcellularLocation>
</comment>
<name>A0A6B0S8F2_9CETA</name>
<keyword evidence="3 8" id="KW-0812">Transmembrane</keyword>
<sequence>MLPQTLSQNVEGGFASDPKPESEGEMTTPRNSMVGAFPAEPLKGPIAMHAAQKVVPRRVPVVAGPTQSFFMREAKALGAVQIMNGLFHIALGSLMLIHMDVYMPICVTLWYPLWGGIMFIISGSLLAAAEKNSTQSMARRLIMSSLSLFAAISGIIFLIMDIFNMTISHFFKMENLNLIKTQVPYININNCERANPDENNSQSVEYCARIRFVFLSNFAVMMIFAFLQKLVTAGTVENEWKKLCSRPKANVVLLSAEEKKEQAIEIKEEVVEQIEVAEQIEISSLPKNEEDIEIIPRYCSQLPRDLLTRVSEGALHVASSLPLVLAWSDHRQLPSPHPHSEYEHRPLQQTVAPCFSLRQPSYSEKREVRIRAVECDLSLA</sequence>
<evidence type="ECO:0008006" key="11">
    <source>
        <dbReference type="Google" id="ProtNLM"/>
    </source>
</evidence>
<dbReference type="EMBL" id="VBQZ03000220">
    <property type="protein sequence ID" value="MXQ98141.1"/>
    <property type="molecule type" value="Genomic_DNA"/>
</dbReference>